<dbReference type="EMBL" id="JAPWDV010000001">
    <property type="protein sequence ID" value="KAJ6225378.1"/>
    <property type="molecule type" value="Genomic_DNA"/>
</dbReference>
<dbReference type="AlphaFoldDB" id="A0A9Q0MG47"/>
<feature type="compositionally biased region" description="Basic and acidic residues" evidence="1">
    <location>
        <begin position="67"/>
        <end position="79"/>
    </location>
</feature>
<organism evidence="2 3">
    <name type="scientific">Blomia tropicalis</name>
    <name type="common">Mite</name>
    <dbReference type="NCBI Taxonomy" id="40697"/>
    <lineage>
        <taxon>Eukaryota</taxon>
        <taxon>Metazoa</taxon>
        <taxon>Ecdysozoa</taxon>
        <taxon>Arthropoda</taxon>
        <taxon>Chelicerata</taxon>
        <taxon>Arachnida</taxon>
        <taxon>Acari</taxon>
        <taxon>Acariformes</taxon>
        <taxon>Sarcoptiformes</taxon>
        <taxon>Astigmata</taxon>
        <taxon>Glycyphagoidea</taxon>
        <taxon>Echimyopodidae</taxon>
        <taxon>Blomia</taxon>
    </lineage>
</organism>
<dbReference type="Proteomes" id="UP001142055">
    <property type="component" value="Chromosome 1"/>
</dbReference>
<name>A0A9Q0MG47_BLOTA</name>
<gene>
    <name evidence="2" type="ORF">RDWZM_003923</name>
</gene>
<feature type="region of interest" description="Disordered" evidence="1">
    <location>
        <begin position="125"/>
        <end position="144"/>
    </location>
</feature>
<proteinExistence type="predicted"/>
<accession>A0A9Q0MG47</accession>
<reference evidence="2" key="1">
    <citation type="submission" date="2022-12" db="EMBL/GenBank/DDBJ databases">
        <title>Genome assemblies of Blomia tropicalis.</title>
        <authorList>
            <person name="Cui Y."/>
        </authorList>
    </citation>
    <scope>NUCLEOTIDE SEQUENCE</scope>
    <source>
        <tissue evidence="2">Adult mites</tissue>
    </source>
</reference>
<comment type="caution">
    <text evidence="2">The sequence shown here is derived from an EMBL/GenBank/DDBJ whole genome shotgun (WGS) entry which is preliminary data.</text>
</comment>
<evidence type="ECO:0000313" key="3">
    <source>
        <dbReference type="Proteomes" id="UP001142055"/>
    </source>
</evidence>
<protein>
    <submittedName>
        <fullName evidence="2">Uncharacterized protein</fullName>
    </submittedName>
</protein>
<feature type="region of interest" description="Disordered" evidence="1">
    <location>
        <begin position="1"/>
        <end position="32"/>
    </location>
</feature>
<keyword evidence="3" id="KW-1185">Reference proteome</keyword>
<feature type="region of interest" description="Disordered" evidence="1">
    <location>
        <begin position="66"/>
        <end position="90"/>
    </location>
</feature>
<evidence type="ECO:0000313" key="2">
    <source>
        <dbReference type="EMBL" id="KAJ6225378.1"/>
    </source>
</evidence>
<sequence>MLAERKRKQLLSELAEQHGTQPKQAKSSDMEMKIKKSGRLQKFIKAKNLSTKSEIDVFQIFPTTSKRKVDESEVEKEQNEGTEETISEPKIQTIESKLSIEDYFKQKMNSIKSISTSDIKLETQEDVTKKSKKKRKHQAVDNNE</sequence>
<evidence type="ECO:0000256" key="1">
    <source>
        <dbReference type="SAM" id="MobiDB-lite"/>
    </source>
</evidence>